<gene>
    <name evidence="3" type="ORF">GGR28_001050</name>
</gene>
<protein>
    <submittedName>
        <fullName evidence="3">Uncharacterized protein</fullName>
    </submittedName>
</protein>
<evidence type="ECO:0000313" key="3">
    <source>
        <dbReference type="EMBL" id="MBB4078437.1"/>
    </source>
</evidence>
<keyword evidence="2" id="KW-1133">Transmembrane helix</keyword>
<name>A0A840E5J9_9BACT</name>
<evidence type="ECO:0000256" key="1">
    <source>
        <dbReference type="SAM" id="MobiDB-lite"/>
    </source>
</evidence>
<proteinExistence type="predicted"/>
<dbReference type="AlphaFoldDB" id="A0A840E5J9"/>
<keyword evidence="4" id="KW-1185">Reference proteome</keyword>
<evidence type="ECO:0000313" key="4">
    <source>
        <dbReference type="Proteomes" id="UP000576209"/>
    </source>
</evidence>
<feature type="region of interest" description="Disordered" evidence="1">
    <location>
        <begin position="47"/>
        <end position="67"/>
    </location>
</feature>
<dbReference type="RefSeq" id="WP_183494689.1">
    <property type="nucleotide sequence ID" value="NZ_JACIFF010000002.1"/>
</dbReference>
<keyword evidence="2" id="KW-0472">Membrane</keyword>
<reference evidence="3 4" key="1">
    <citation type="submission" date="2020-08" db="EMBL/GenBank/DDBJ databases">
        <title>Genomic Encyclopedia of Type Strains, Phase IV (KMG-IV): sequencing the most valuable type-strain genomes for metagenomic binning, comparative biology and taxonomic classification.</title>
        <authorList>
            <person name="Goeker M."/>
        </authorList>
    </citation>
    <scope>NUCLEOTIDE SEQUENCE [LARGE SCALE GENOMIC DNA]</scope>
    <source>
        <strain evidence="3 4">DSM 105137</strain>
    </source>
</reference>
<comment type="caution">
    <text evidence="3">The sequence shown here is derived from an EMBL/GenBank/DDBJ whole genome shotgun (WGS) entry which is preliminary data.</text>
</comment>
<organism evidence="3 4">
    <name type="scientific">Neolewinella aquimaris</name>
    <dbReference type="NCBI Taxonomy" id="1835722"/>
    <lineage>
        <taxon>Bacteria</taxon>
        <taxon>Pseudomonadati</taxon>
        <taxon>Bacteroidota</taxon>
        <taxon>Saprospiria</taxon>
        <taxon>Saprospirales</taxon>
        <taxon>Lewinellaceae</taxon>
        <taxon>Neolewinella</taxon>
    </lineage>
</organism>
<dbReference type="Proteomes" id="UP000576209">
    <property type="component" value="Unassembled WGS sequence"/>
</dbReference>
<feature type="transmembrane region" description="Helical" evidence="2">
    <location>
        <begin position="12"/>
        <end position="30"/>
    </location>
</feature>
<sequence length="94" mass="10610">MPRTRLTGFSRLIIFLIIALPIVYVGAALYNGEDPVRNVKGWLGIQDPEPREEMNVPPSSAREAPATFESVQELRDENERLRQELARCQGISES</sequence>
<evidence type="ECO:0000256" key="2">
    <source>
        <dbReference type="SAM" id="Phobius"/>
    </source>
</evidence>
<accession>A0A840E5J9</accession>
<dbReference type="EMBL" id="JACIFF010000002">
    <property type="protein sequence ID" value="MBB4078437.1"/>
    <property type="molecule type" value="Genomic_DNA"/>
</dbReference>
<keyword evidence="2" id="KW-0812">Transmembrane</keyword>